<reference evidence="3" key="1">
    <citation type="submission" date="2016-10" db="EMBL/GenBank/DDBJ databases">
        <authorList>
            <person name="Varghese N."/>
            <person name="Submissions S."/>
        </authorList>
    </citation>
    <scope>NUCLEOTIDE SEQUENCE [LARGE SCALE GENOMIC DNA]</scope>
    <source>
        <strain evidence="3">DSM 44675</strain>
    </source>
</reference>
<sequence>MSVIHVGSAPVSWGVWFGTDPRQVPYGRFLDEVSAAGYRWIELGPFGYLPTDPQRLRDELGARDLRLSAGTVFERLHQPGSWDAVWEDVSRVAELTAGAGGRQVVVIPEMWRDPATGTVREDSRLSQEQWRAKTSGIDRLGRAMFEEFGVALRYHPHADSHVGRQDEVVRLLEDTDPTYVNLCLDTGHISYCGGDNLAIIGDHPDRIGYLHLKQVDPAIVAKAEEQDLTFGEAVMLGVMVEPPRGVPELPPLLAALDELDVDLFAIVEQDLYPCSGDVPLPIAARTQKYLSGCGIPALRFD</sequence>
<dbReference type="OrthoDB" id="104997at2"/>
<dbReference type="SUPFAM" id="SSF51658">
    <property type="entry name" value="Xylose isomerase-like"/>
    <property type="match status" value="1"/>
</dbReference>
<dbReference type="PANTHER" id="PTHR12110">
    <property type="entry name" value="HYDROXYPYRUVATE ISOMERASE"/>
    <property type="match status" value="1"/>
</dbReference>
<organism evidence="2 3">
    <name type="scientific">Rhodococcus maanshanensis</name>
    <dbReference type="NCBI Taxonomy" id="183556"/>
    <lineage>
        <taxon>Bacteria</taxon>
        <taxon>Bacillati</taxon>
        <taxon>Actinomycetota</taxon>
        <taxon>Actinomycetes</taxon>
        <taxon>Mycobacteriales</taxon>
        <taxon>Nocardiaceae</taxon>
        <taxon>Rhodococcus</taxon>
    </lineage>
</organism>
<accession>A0A1H7XM35</accession>
<dbReference type="Pfam" id="PF01261">
    <property type="entry name" value="AP_endonuc_2"/>
    <property type="match status" value="1"/>
</dbReference>
<protein>
    <submittedName>
        <fullName evidence="2">Inosose dehydratase</fullName>
    </submittedName>
</protein>
<evidence type="ECO:0000313" key="3">
    <source>
        <dbReference type="Proteomes" id="UP000198677"/>
    </source>
</evidence>
<evidence type="ECO:0000259" key="1">
    <source>
        <dbReference type="Pfam" id="PF01261"/>
    </source>
</evidence>
<gene>
    <name evidence="2" type="ORF">SAMN05444583_13331</name>
</gene>
<name>A0A1H7XM35_9NOCA</name>
<evidence type="ECO:0000313" key="2">
    <source>
        <dbReference type="EMBL" id="SEM34735.1"/>
    </source>
</evidence>
<dbReference type="RefSeq" id="WP_072753673.1">
    <property type="nucleotide sequence ID" value="NZ_FOAW01000033.1"/>
</dbReference>
<dbReference type="EMBL" id="FOAW01000033">
    <property type="protein sequence ID" value="SEM34735.1"/>
    <property type="molecule type" value="Genomic_DNA"/>
</dbReference>
<keyword evidence="3" id="KW-1185">Reference proteome</keyword>
<dbReference type="AlphaFoldDB" id="A0A1H7XM35"/>
<dbReference type="Gene3D" id="3.20.20.150">
    <property type="entry name" value="Divalent-metal-dependent TIM barrel enzymes"/>
    <property type="match status" value="1"/>
</dbReference>
<feature type="domain" description="Xylose isomerase-like TIM barrel" evidence="1">
    <location>
        <begin position="30"/>
        <end position="269"/>
    </location>
</feature>
<dbReference type="InterPro" id="IPR013022">
    <property type="entry name" value="Xyl_isomerase-like_TIM-brl"/>
</dbReference>
<dbReference type="Proteomes" id="UP000198677">
    <property type="component" value="Unassembled WGS sequence"/>
</dbReference>
<dbReference type="InterPro" id="IPR036237">
    <property type="entry name" value="Xyl_isomerase-like_sf"/>
</dbReference>
<dbReference type="InterPro" id="IPR050312">
    <property type="entry name" value="IolE/XylAMocC-like"/>
</dbReference>
<proteinExistence type="predicted"/>
<dbReference type="PANTHER" id="PTHR12110:SF41">
    <property type="entry name" value="INOSOSE DEHYDRATASE"/>
    <property type="match status" value="1"/>
</dbReference>